<feature type="region of interest" description="Disordered" evidence="1">
    <location>
        <begin position="31"/>
        <end position="57"/>
    </location>
</feature>
<feature type="transmembrane region" description="Helical" evidence="2">
    <location>
        <begin position="463"/>
        <end position="481"/>
    </location>
</feature>
<protein>
    <submittedName>
        <fullName evidence="4">G_PROTEIN_RECEP_F1_2 domain-containing protein</fullName>
    </submittedName>
</protein>
<evidence type="ECO:0000313" key="3">
    <source>
        <dbReference type="Proteomes" id="UP000038045"/>
    </source>
</evidence>
<feature type="transmembrane region" description="Helical" evidence="2">
    <location>
        <begin position="380"/>
        <end position="404"/>
    </location>
</feature>
<dbReference type="WBParaSite" id="PTRK_0001595300.1">
    <property type="protein sequence ID" value="PTRK_0001595300.1"/>
    <property type="gene ID" value="PTRK_0001595300"/>
</dbReference>
<reference evidence="4" key="1">
    <citation type="submission" date="2017-02" db="UniProtKB">
        <authorList>
            <consortium name="WormBaseParasite"/>
        </authorList>
    </citation>
    <scope>IDENTIFICATION</scope>
</reference>
<evidence type="ECO:0000313" key="4">
    <source>
        <dbReference type="WBParaSite" id="PTRK_0001595300.1"/>
    </source>
</evidence>
<keyword evidence="2" id="KW-0812">Transmembrane</keyword>
<dbReference type="Proteomes" id="UP000038045">
    <property type="component" value="Unplaced"/>
</dbReference>
<feature type="transmembrane region" description="Helical" evidence="2">
    <location>
        <begin position="255"/>
        <end position="276"/>
    </location>
</feature>
<accession>A0A0N5A2T9</accession>
<feature type="compositionally biased region" description="Low complexity" evidence="1">
    <location>
        <begin position="36"/>
        <end position="48"/>
    </location>
</feature>
<keyword evidence="2" id="KW-1133">Transmembrane helix</keyword>
<name>A0A0N5A2T9_PARTI</name>
<sequence length="499" mass="58429">MYGESNYDNETPHSYAVKFFKTKSCKEKCQMKDLNKNNNNNYKNSSSSKKNKENEKLLLESPNTVQRKISTTTFLGETRYTGFSKNLFSITHQLKFNIFILNILGFFPLQPSVPRLLRSTKRRKNICFTILTLFYISLNIYVLRGNINLALTFLERFGLFYSLTASIIITGIKPLINIIYMVIFIERSKMHIDMLKKMDDLDLSFRSAFKVSPNIKPYRILFIFAIFVTVAVTTSLRVIEHAATQNGIYYFSKQFIFSLIVIPLLSIWNMIPLLYYEVCNRLVRFWCRNLAKNIEKETIIRKFTIRFYYEQFLKITKLQRSMGNTFNPFIFFCLAWSLILLCFTIYLSTEKIDNLVEPLPEVTRKNVSEELSRRILTQRVIFTLLWTAVQVVLSLLNIFVICATGMKTNEQTRKIVNAILGIVPIIETESDRFQVQCFIHKMQTQYIWGMNVWRTVPLERTTFFTIVSVIVTYSVLLFKLHESRYVASALPKGLNITQN</sequence>
<keyword evidence="3" id="KW-1185">Reference proteome</keyword>
<keyword evidence="2" id="KW-0472">Membrane</keyword>
<feature type="transmembrane region" description="Helical" evidence="2">
    <location>
        <begin position="163"/>
        <end position="185"/>
    </location>
</feature>
<feature type="transmembrane region" description="Helical" evidence="2">
    <location>
        <begin position="329"/>
        <end position="349"/>
    </location>
</feature>
<feature type="transmembrane region" description="Helical" evidence="2">
    <location>
        <begin position="220"/>
        <end position="239"/>
    </location>
</feature>
<dbReference type="AlphaFoldDB" id="A0A0N5A2T9"/>
<feature type="transmembrane region" description="Helical" evidence="2">
    <location>
        <begin position="125"/>
        <end position="143"/>
    </location>
</feature>
<evidence type="ECO:0000256" key="2">
    <source>
        <dbReference type="SAM" id="Phobius"/>
    </source>
</evidence>
<evidence type="ECO:0000256" key="1">
    <source>
        <dbReference type="SAM" id="MobiDB-lite"/>
    </source>
</evidence>
<proteinExistence type="predicted"/>
<organism evidence="3 4">
    <name type="scientific">Parastrongyloides trichosuri</name>
    <name type="common">Possum-specific nematode worm</name>
    <dbReference type="NCBI Taxonomy" id="131310"/>
    <lineage>
        <taxon>Eukaryota</taxon>
        <taxon>Metazoa</taxon>
        <taxon>Ecdysozoa</taxon>
        <taxon>Nematoda</taxon>
        <taxon>Chromadorea</taxon>
        <taxon>Rhabditida</taxon>
        <taxon>Tylenchina</taxon>
        <taxon>Panagrolaimomorpha</taxon>
        <taxon>Strongyloidoidea</taxon>
        <taxon>Strongyloididae</taxon>
        <taxon>Parastrongyloides</taxon>
    </lineage>
</organism>